<dbReference type="PANTHER" id="PTHR40254:SF1">
    <property type="entry name" value="BLR0577 PROTEIN"/>
    <property type="match status" value="1"/>
</dbReference>
<organism evidence="1 2">
    <name type="scientific">Corynebacterium propinquum</name>
    <dbReference type="NCBI Taxonomy" id="43769"/>
    <lineage>
        <taxon>Bacteria</taxon>
        <taxon>Bacillati</taxon>
        <taxon>Actinomycetota</taxon>
        <taxon>Actinomycetes</taxon>
        <taxon>Mycobacteriales</taxon>
        <taxon>Corynebacteriaceae</taxon>
        <taxon>Corynebacterium</taxon>
    </lineage>
</organism>
<dbReference type="PANTHER" id="PTHR40254">
    <property type="entry name" value="BLR0577 PROTEIN"/>
    <property type="match status" value="1"/>
</dbReference>
<dbReference type="RefSeq" id="WP_284585834.1">
    <property type="nucleotide sequence ID" value="NZ_JASNVK010000007.1"/>
</dbReference>
<reference evidence="1 2" key="1">
    <citation type="submission" date="2023-05" db="EMBL/GenBank/DDBJ databases">
        <title>Metabolic capabilities are highly conserved among human nasal-associated Corynebacterium species in pangenomic analyses.</title>
        <authorList>
            <person name="Tran T.H."/>
            <person name="Roberts A.Q."/>
            <person name="Escapa I.F."/>
            <person name="Gao W."/>
            <person name="Conlan S."/>
            <person name="Kong H."/>
            <person name="Segre J.A."/>
            <person name="Kelly M.S."/>
            <person name="Lemon K.P."/>
        </authorList>
    </citation>
    <scope>NUCLEOTIDE SEQUENCE [LARGE SCALE GENOMIC DNA]</scope>
    <source>
        <strain evidence="1 2">KPL2811</strain>
    </source>
</reference>
<evidence type="ECO:0008006" key="3">
    <source>
        <dbReference type="Google" id="ProtNLM"/>
    </source>
</evidence>
<evidence type="ECO:0000313" key="1">
    <source>
        <dbReference type="EMBL" id="MDK4300601.1"/>
    </source>
</evidence>
<protein>
    <recommendedName>
        <fullName evidence="3">FAD-dependent urate hydroxylase HpyO FAD/NAD(P)-binding domain-containing protein</fullName>
    </recommendedName>
</protein>
<comment type="caution">
    <text evidence="1">The sequence shown here is derived from an EMBL/GenBank/DDBJ whole genome shotgun (WGS) entry which is preliminary data.</text>
</comment>
<dbReference type="EMBL" id="JASNVK010000007">
    <property type="protein sequence ID" value="MDK4300601.1"/>
    <property type="molecule type" value="Genomic_DNA"/>
</dbReference>
<accession>A0ABT7G2S5</accession>
<sequence>MGRGIKKNSVKTGGIPYIPFPYPLKRILQIFDNPSAIGVLGSGLTAIDIASVYEKRAATVHLFSPSGRLPWVQVESDEDTLDPLYLTEDNLDRLQYSGSLSASSVLDLLDAELARFGMSRASFDDESRITRNWQNPYSDSADLSCHRTISKTNHVLNAAFASLSVDERFTLRQGLGSGWPRYRVRVPLARWRQIKKMIEEDRIILHAGVWADSRQLGSILSDIGAAGLINATGFSAKYEDAPFFLRQLAAEGHIGLDAEGRGLSDYFTGRAISSDGEMQDNLFLMGQATAGSLLVTSALDAVHRQANHIAENLHKEFCKI</sequence>
<dbReference type="InterPro" id="IPR052189">
    <property type="entry name" value="L-asp_N-monooxygenase_NS-form"/>
</dbReference>
<dbReference type="Proteomes" id="UP001243856">
    <property type="component" value="Unassembled WGS sequence"/>
</dbReference>
<gene>
    <name evidence="1" type="ORF">QPX45_04970</name>
</gene>
<evidence type="ECO:0000313" key="2">
    <source>
        <dbReference type="Proteomes" id="UP001243856"/>
    </source>
</evidence>
<name>A0ABT7G2S5_9CORY</name>
<proteinExistence type="predicted"/>
<keyword evidence="2" id="KW-1185">Reference proteome</keyword>
<dbReference type="SUPFAM" id="SSF51905">
    <property type="entry name" value="FAD/NAD(P)-binding domain"/>
    <property type="match status" value="1"/>
</dbReference>
<dbReference type="InterPro" id="IPR036188">
    <property type="entry name" value="FAD/NAD-bd_sf"/>
</dbReference>